<gene>
    <name evidence="4" type="ORF">EVG20_g4271</name>
</gene>
<dbReference type="PROSITE" id="PS50089">
    <property type="entry name" value="ZF_RING_2"/>
    <property type="match status" value="1"/>
</dbReference>
<dbReference type="GO" id="GO:0016567">
    <property type="term" value="P:protein ubiquitination"/>
    <property type="evidence" value="ECO:0007669"/>
    <property type="project" value="TreeGrafter"/>
</dbReference>
<dbReference type="AlphaFoldDB" id="A0A4Y9YWX1"/>
<keyword evidence="1" id="KW-0479">Metal-binding</keyword>
<dbReference type="Pfam" id="PF13923">
    <property type="entry name" value="zf-C3HC4_2"/>
    <property type="match status" value="1"/>
</dbReference>
<feature type="compositionally biased region" description="Basic and acidic residues" evidence="2">
    <location>
        <begin position="82"/>
        <end position="109"/>
    </location>
</feature>
<dbReference type="GO" id="GO:0005634">
    <property type="term" value="C:nucleus"/>
    <property type="evidence" value="ECO:0007669"/>
    <property type="project" value="TreeGrafter"/>
</dbReference>
<dbReference type="GO" id="GO:0004842">
    <property type="term" value="F:ubiquitin-protein transferase activity"/>
    <property type="evidence" value="ECO:0007669"/>
    <property type="project" value="TreeGrafter"/>
</dbReference>
<sequence length="617" mass="67454">MKVIGAPLVVWEGPDMQDGGGIDVMGVEKVTNWEDMRNKDRHIRSSLYNPPPSHPCPLSPWTQHPPHPSRDPRPKPRKKRARSDDPQAEVRDGKKVKFNDAESSRQAREKKQKKKRGRRRKMSVTSAERRSTSPTKGDRVEEDASPVSPTTEADKDSRLVLVSSATLSSPPIAAAAEDNKQASTAPVVAKDNTAVLSPRASPQILVQTPTSPAQAKETLGMAELSKKAKAHETLFASLLPSLTCQICLDLLYKPFALAPCGHTACYDCLVRWFTGPPAPGQAAGVPSPHRRKTCPHCRTPIYERPVEVWNIKDLVSAVTKSGLATSFPPPPAAEPAANDQDPWDNIFPKPFPEALRRMFGGPPADDDEGGEDMGMYDPADGVFRCTVCMHEIWGSECSECGRHYPGHVNSILDESDDDNDGPMVGGLPPLWRPWPVPGLAGLLNGGEEADELDGDRFESASDGSYEGSFIDDEGGEVIELSSDDVVAPNPQRRARRRDGRRSAPLIISDNEDEDENEREAQRNRRRNAAPAARHSQRRVADSDEEDDELVSDGSASGTRTSVSHDGGFSSVDEDDDGSIARPPIHLAHLLGGRPRYEEEGIFRAYSDSDDDADTIEE</sequence>
<dbReference type="PANTHER" id="PTHR16079:SF4">
    <property type="entry name" value="E3 UBIQUITIN-PROTEIN LIGASE CHFR"/>
    <property type="match status" value="1"/>
</dbReference>
<proteinExistence type="predicted"/>
<evidence type="ECO:0000259" key="3">
    <source>
        <dbReference type="PROSITE" id="PS50089"/>
    </source>
</evidence>
<name>A0A4Y9YWX1_9AGAM</name>
<evidence type="ECO:0000313" key="4">
    <source>
        <dbReference type="EMBL" id="TFY66815.1"/>
    </source>
</evidence>
<dbReference type="Proteomes" id="UP000298327">
    <property type="component" value="Unassembled WGS sequence"/>
</dbReference>
<feature type="compositionally biased region" description="Basic and acidic residues" evidence="2">
    <location>
        <begin position="127"/>
        <end position="139"/>
    </location>
</feature>
<feature type="compositionally biased region" description="Basic residues" evidence="2">
    <location>
        <begin position="110"/>
        <end position="122"/>
    </location>
</feature>
<dbReference type="PANTHER" id="PTHR16079">
    <property type="entry name" value="UBIQUITIN LIGASE PROTEIN CHFR"/>
    <property type="match status" value="1"/>
</dbReference>
<dbReference type="OrthoDB" id="6105938at2759"/>
<dbReference type="EMBL" id="SEOQ01000216">
    <property type="protein sequence ID" value="TFY66815.1"/>
    <property type="molecule type" value="Genomic_DNA"/>
</dbReference>
<keyword evidence="5" id="KW-1185">Reference proteome</keyword>
<feature type="compositionally biased region" description="Pro residues" evidence="2">
    <location>
        <begin position="49"/>
        <end position="66"/>
    </location>
</feature>
<keyword evidence="1" id="KW-0862">Zinc</keyword>
<dbReference type="InterPro" id="IPR013083">
    <property type="entry name" value="Znf_RING/FYVE/PHD"/>
</dbReference>
<dbReference type="Gene3D" id="3.30.40.10">
    <property type="entry name" value="Zinc/RING finger domain, C3HC4 (zinc finger)"/>
    <property type="match status" value="1"/>
</dbReference>
<evidence type="ECO:0000256" key="2">
    <source>
        <dbReference type="SAM" id="MobiDB-lite"/>
    </source>
</evidence>
<dbReference type="STRING" id="205917.A0A4Y9YWX1"/>
<feature type="region of interest" description="Disordered" evidence="2">
    <location>
        <begin position="36"/>
        <end position="159"/>
    </location>
</feature>
<feature type="domain" description="RING-type" evidence="3">
    <location>
        <begin position="244"/>
        <end position="298"/>
    </location>
</feature>
<reference evidence="4 5" key="1">
    <citation type="submission" date="2019-02" db="EMBL/GenBank/DDBJ databases">
        <title>Genome sequencing of the rare red list fungi Dentipellis fragilis.</title>
        <authorList>
            <person name="Buettner E."/>
            <person name="Kellner H."/>
        </authorList>
    </citation>
    <scope>NUCLEOTIDE SEQUENCE [LARGE SCALE GENOMIC DNA]</scope>
    <source>
        <strain evidence="4 5">DSM 105465</strain>
    </source>
</reference>
<evidence type="ECO:0000256" key="1">
    <source>
        <dbReference type="PROSITE-ProRule" id="PRU00175"/>
    </source>
</evidence>
<dbReference type="GO" id="GO:0006511">
    <property type="term" value="P:ubiquitin-dependent protein catabolic process"/>
    <property type="evidence" value="ECO:0007669"/>
    <property type="project" value="TreeGrafter"/>
</dbReference>
<protein>
    <recommendedName>
        <fullName evidence="3">RING-type domain-containing protein</fullName>
    </recommendedName>
</protein>
<dbReference type="GO" id="GO:0008270">
    <property type="term" value="F:zinc ion binding"/>
    <property type="evidence" value="ECO:0007669"/>
    <property type="project" value="UniProtKB-KW"/>
</dbReference>
<comment type="caution">
    <text evidence="4">The sequence shown here is derived from an EMBL/GenBank/DDBJ whole genome shotgun (WGS) entry which is preliminary data.</text>
</comment>
<dbReference type="SUPFAM" id="SSF57850">
    <property type="entry name" value="RING/U-box"/>
    <property type="match status" value="1"/>
</dbReference>
<evidence type="ECO:0000313" key="5">
    <source>
        <dbReference type="Proteomes" id="UP000298327"/>
    </source>
</evidence>
<keyword evidence="1" id="KW-0863">Zinc-finger</keyword>
<dbReference type="SMART" id="SM00184">
    <property type="entry name" value="RING"/>
    <property type="match status" value="1"/>
</dbReference>
<dbReference type="InterPro" id="IPR001841">
    <property type="entry name" value="Znf_RING"/>
</dbReference>
<dbReference type="InterPro" id="IPR052256">
    <property type="entry name" value="E3_ubiquitin-ligase_CHFR"/>
</dbReference>
<accession>A0A4Y9YWX1</accession>
<feature type="region of interest" description="Disordered" evidence="2">
    <location>
        <begin position="478"/>
        <end position="595"/>
    </location>
</feature>
<organism evidence="4 5">
    <name type="scientific">Dentipellis fragilis</name>
    <dbReference type="NCBI Taxonomy" id="205917"/>
    <lineage>
        <taxon>Eukaryota</taxon>
        <taxon>Fungi</taxon>
        <taxon>Dikarya</taxon>
        <taxon>Basidiomycota</taxon>
        <taxon>Agaricomycotina</taxon>
        <taxon>Agaricomycetes</taxon>
        <taxon>Russulales</taxon>
        <taxon>Hericiaceae</taxon>
        <taxon>Dentipellis</taxon>
    </lineage>
</organism>